<reference evidence="1 2" key="1">
    <citation type="submission" date="2008-10" db="EMBL/GenBank/DDBJ databases">
        <title>Draft genome sequence of Desulvovibrio piger (ATCC 29098).</title>
        <authorList>
            <person name="Sudarsanam P."/>
            <person name="Ley R."/>
            <person name="Guruge J."/>
            <person name="Turnbaugh P.J."/>
            <person name="Mahowald M."/>
            <person name="Liep D."/>
            <person name="Gordon J."/>
        </authorList>
    </citation>
    <scope>NUCLEOTIDE SEQUENCE [LARGE SCALE GENOMIC DNA]</scope>
    <source>
        <strain evidence="1 2">ATCC 29098</strain>
    </source>
</reference>
<gene>
    <name evidence="1" type="ORF">DESPIG_03089</name>
</gene>
<dbReference type="AlphaFoldDB" id="B6WYA8"/>
<sequence length="357" mass="39263">MPHAAVRPDPANYGRRAVPALRDCNLTRSDMFHPCRLLVFLTLVFASLLASSPAFAARDTLEDEKSLTIRNESAEELLSIRFTVGNQANYARLDLLPGGEDQLLNPGGTADLRMDMGLYLWDFSKVRLAGIQSLTLCGEHHPCLLVRGLDGKTSHINGTEKSLLPAEDARPVCALSKFRPGMLMKDACALLEKDPLRDDGGAVLTSLGFADMVWAARLTPYTPGDDDVEAFPVKAGGEVLEHVELRQKLSDQRLDALLASLYSMGYRPWQAELPGLDMNFTEMPVADQKRQMEILHMALGMLMNAPRGDACIMMAPGDMLPDLISDTPRKDVQLFTITVRRPTATLIVDMTAYSASF</sequence>
<evidence type="ECO:0000313" key="1">
    <source>
        <dbReference type="EMBL" id="EEB32056.1"/>
    </source>
</evidence>
<accession>B6WYA8</accession>
<dbReference type="HOGENOM" id="CLU_849226_0_0_7"/>
<reference evidence="1 2" key="2">
    <citation type="submission" date="2008-10" db="EMBL/GenBank/DDBJ databases">
        <authorList>
            <person name="Fulton L."/>
            <person name="Clifton S."/>
            <person name="Fulton B."/>
            <person name="Xu J."/>
            <person name="Minx P."/>
            <person name="Pepin K.H."/>
            <person name="Johnson M."/>
            <person name="Bhonagiri V."/>
            <person name="Nash W.E."/>
            <person name="Mardis E.R."/>
            <person name="Wilson R.K."/>
        </authorList>
    </citation>
    <scope>NUCLEOTIDE SEQUENCE [LARGE SCALE GENOMIC DNA]</scope>
    <source>
        <strain evidence="1 2">ATCC 29098</strain>
    </source>
</reference>
<protein>
    <submittedName>
        <fullName evidence="1">Uncharacterized protein</fullName>
    </submittedName>
</protein>
<evidence type="ECO:0000313" key="2">
    <source>
        <dbReference type="Proteomes" id="UP000003676"/>
    </source>
</evidence>
<comment type="caution">
    <text evidence="1">The sequence shown here is derived from an EMBL/GenBank/DDBJ whole genome shotgun (WGS) entry which is preliminary data.</text>
</comment>
<dbReference type="EMBL" id="ABXU01000089">
    <property type="protein sequence ID" value="EEB32056.1"/>
    <property type="molecule type" value="Genomic_DNA"/>
</dbReference>
<dbReference type="eggNOG" id="ENOG502ZZVI">
    <property type="taxonomic scope" value="Bacteria"/>
</dbReference>
<dbReference type="Proteomes" id="UP000003676">
    <property type="component" value="Unassembled WGS sequence"/>
</dbReference>
<organism evidence="1 2">
    <name type="scientific">Desulfovibrio piger ATCC 29098</name>
    <dbReference type="NCBI Taxonomy" id="411464"/>
    <lineage>
        <taxon>Bacteria</taxon>
        <taxon>Pseudomonadati</taxon>
        <taxon>Thermodesulfobacteriota</taxon>
        <taxon>Desulfovibrionia</taxon>
        <taxon>Desulfovibrionales</taxon>
        <taxon>Desulfovibrionaceae</taxon>
        <taxon>Desulfovibrio</taxon>
    </lineage>
</organism>
<proteinExistence type="predicted"/>
<name>B6WYA8_9BACT</name>